<reference evidence="1 2" key="1">
    <citation type="submission" date="2020-02" db="EMBL/GenBank/DDBJ databases">
        <authorList>
            <person name="Ferguson B K."/>
        </authorList>
    </citation>
    <scope>NUCLEOTIDE SEQUENCE [LARGE SCALE GENOMIC DNA]</scope>
</reference>
<gene>
    <name evidence="1" type="ORF">NTEN_LOCUS24078</name>
</gene>
<sequence length="95" mass="10454">MEECHASTRNGTFVLQSRYLRCIHLSNRSILRRAPFAGPWPWRTHPSIPLICSAHANASRTTRIPKHALYTSGNDGNPTGGVGSISMLLVLMKVA</sequence>
<keyword evidence="2" id="KW-1185">Reference proteome</keyword>
<proteinExistence type="predicted"/>
<organism evidence="1 2">
    <name type="scientific">Nesidiocoris tenuis</name>
    <dbReference type="NCBI Taxonomy" id="355587"/>
    <lineage>
        <taxon>Eukaryota</taxon>
        <taxon>Metazoa</taxon>
        <taxon>Ecdysozoa</taxon>
        <taxon>Arthropoda</taxon>
        <taxon>Hexapoda</taxon>
        <taxon>Insecta</taxon>
        <taxon>Pterygota</taxon>
        <taxon>Neoptera</taxon>
        <taxon>Paraneoptera</taxon>
        <taxon>Hemiptera</taxon>
        <taxon>Heteroptera</taxon>
        <taxon>Panheteroptera</taxon>
        <taxon>Cimicomorpha</taxon>
        <taxon>Miridae</taxon>
        <taxon>Dicyphina</taxon>
        <taxon>Nesidiocoris</taxon>
    </lineage>
</organism>
<dbReference type="Proteomes" id="UP000479000">
    <property type="component" value="Unassembled WGS sequence"/>
</dbReference>
<accession>A0A6H5HTQ3</accession>
<dbReference type="AlphaFoldDB" id="A0A6H5HTQ3"/>
<evidence type="ECO:0000313" key="1">
    <source>
        <dbReference type="EMBL" id="CAB0020505.1"/>
    </source>
</evidence>
<dbReference type="EMBL" id="CADCXU010035389">
    <property type="protein sequence ID" value="CAB0020505.1"/>
    <property type="molecule type" value="Genomic_DNA"/>
</dbReference>
<protein>
    <submittedName>
        <fullName evidence="1">Uncharacterized protein</fullName>
    </submittedName>
</protein>
<name>A0A6H5HTQ3_9HEMI</name>
<evidence type="ECO:0000313" key="2">
    <source>
        <dbReference type="Proteomes" id="UP000479000"/>
    </source>
</evidence>